<protein>
    <recommendedName>
        <fullName evidence="5">DUF3300 domain-containing protein</fullName>
    </recommendedName>
</protein>
<organism evidence="3 4">
    <name type="scientific">Formosa maritima</name>
    <dbReference type="NCBI Taxonomy" id="2592046"/>
    <lineage>
        <taxon>Bacteria</taxon>
        <taxon>Pseudomonadati</taxon>
        <taxon>Bacteroidota</taxon>
        <taxon>Flavobacteriia</taxon>
        <taxon>Flavobacteriales</taxon>
        <taxon>Flavobacteriaceae</taxon>
        <taxon>Formosa</taxon>
    </lineage>
</organism>
<feature type="compositionally biased region" description="Basic and acidic residues" evidence="1">
    <location>
        <begin position="270"/>
        <end position="281"/>
    </location>
</feature>
<dbReference type="RefSeq" id="WP_148453026.1">
    <property type="nucleotide sequence ID" value="NZ_VSFC01000012.1"/>
</dbReference>
<feature type="signal peptide" evidence="2">
    <location>
        <begin position="1"/>
        <end position="20"/>
    </location>
</feature>
<feature type="region of interest" description="Disordered" evidence="1">
    <location>
        <begin position="206"/>
        <end position="345"/>
    </location>
</feature>
<accession>A0A5D0GJC2</accession>
<feature type="compositionally biased region" description="Polar residues" evidence="1">
    <location>
        <begin position="282"/>
        <end position="316"/>
    </location>
</feature>
<keyword evidence="2" id="KW-0732">Signal</keyword>
<dbReference type="Proteomes" id="UP000324550">
    <property type="component" value="Unassembled WGS sequence"/>
</dbReference>
<feature type="compositionally biased region" description="Polar residues" evidence="1">
    <location>
        <begin position="259"/>
        <end position="269"/>
    </location>
</feature>
<comment type="caution">
    <text evidence="3">The sequence shown here is derived from an EMBL/GenBank/DDBJ whole genome shotgun (WGS) entry which is preliminary data.</text>
</comment>
<sequence>MKKFMFFITALVLGGLTVSASTTNQPKQFDNTTTWSGYGNSFIFVENGIEFSIFPDGQFDFYMPSYISNVNVYVPGISISFNSGYDYNPYLQYDEFGAVIQIERVPIYYDYYGRVSKIGNVFINYNSFGYVTQVGGLFIHYNRFYKYSHYTGYINAYNRYYVYRPWHAYYRIPAYNHCVVYHTPYRQNYAPKRYAYSKPYANNYRRTTAVASRRGNTITRQSELATRPSYTNNSPRRNIENKQPSRSNNVSQTRDRSQVKSTRSNNQLESKSRKVSNDSKSRNVSNKNSTRTNNQIAFQTRKQSNNVKTTRSNVKNNDIKKPNSNEYRKYNKGNKEIASNTRSKR</sequence>
<evidence type="ECO:0000256" key="2">
    <source>
        <dbReference type="SAM" id="SignalP"/>
    </source>
</evidence>
<feature type="chain" id="PRO_5022701286" description="DUF3300 domain-containing protein" evidence="2">
    <location>
        <begin position="21"/>
        <end position="345"/>
    </location>
</feature>
<evidence type="ECO:0000256" key="1">
    <source>
        <dbReference type="SAM" id="MobiDB-lite"/>
    </source>
</evidence>
<dbReference type="OrthoDB" id="750023at2"/>
<evidence type="ECO:0008006" key="5">
    <source>
        <dbReference type="Google" id="ProtNLM"/>
    </source>
</evidence>
<gene>
    <name evidence="3" type="ORF">FVF61_02810</name>
</gene>
<name>A0A5D0GJC2_9FLAO</name>
<feature type="compositionally biased region" description="Basic and acidic residues" evidence="1">
    <location>
        <begin position="317"/>
        <end position="335"/>
    </location>
</feature>
<evidence type="ECO:0000313" key="4">
    <source>
        <dbReference type="Proteomes" id="UP000324550"/>
    </source>
</evidence>
<keyword evidence="4" id="KW-1185">Reference proteome</keyword>
<feature type="compositionally biased region" description="Polar residues" evidence="1">
    <location>
        <begin position="206"/>
        <end position="252"/>
    </location>
</feature>
<dbReference type="EMBL" id="VSFC01000012">
    <property type="protein sequence ID" value="TYA59098.1"/>
    <property type="molecule type" value="Genomic_DNA"/>
</dbReference>
<proteinExistence type="predicted"/>
<dbReference type="AlphaFoldDB" id="A0A5D0GJC2"/>
<evidence type="ECO:0000313" key="3">
    <source>
        <dbReference type="EMBL" id="TYA59098.1"/>
    </source>
</evidence>
<reference evidence="3 4" key="1">
    <citation type="submission" date="2019-08" db="EMBL/GenBank/DDBJ databases">
        <title>Formosa sediminis sp. nov., isolated from marine sediment.</title>
        <authorList>
            <person name="Cao W.R."/>
        </authorList>
    </citation>
    <scope>NUCLEOTIDE SEQUENCE [LARGE SCALE GENOMIC DNA]</scope>
    <source>
        <strain evidence="3 4">1494</strain>
    </source>
</reference>